<keyword evidence="1" id="KW-0472">Membrane</keyword>
<dbReference type="EMBL" id="UOFL01000076">
    <property type="protein sequence ID" value="VAW75233.1"/>
    <property type="molecule type" value="Genomic_DNA"/>
</dbReference>
<evidence type="ECO:0000313" key="2">
    <source>
        <dbReference type="EMBL" id="VAW75233.1"/>
    </source>
</evidence>
<gene>
    <name evidence="2" type="ORF">MNBD_GAMMA12-896</name>
</gene>
<keyword evidence="1" id="KW-0812">Transmembrane</keyword>
<reference evidence="2" key="1">
    <citation type="submission" date="2018-06" db="EMBL/GenBank/DDBJ databases">
        <authorList>
            <person name="Zhirakovskaya E."/>
        </authorList>
    </citation>
    <scope>NUCLEOTIDE SEQUENCE</scope>
</reference>
<proteinExistence type="predicted"/>
<sequence length="87" mass="10180">MTIFTALFFYIGLMATVYHSLVLVYVVREGLDMPKWSAYPRAVFRAMLFRNVSRKVRSLAWRWWLSLCTLTCAAILLIGVDQGWFQL</sequence>
<keyword evidence="1" id="KW-1133">Transmembrane helix</keyword>
<evidence type="ECO:0000256" key="1">
    <source>
        <dbReference type="SAM" id="Phobius"/>
    </source>
</evidence>
<organism evidence="2">
    <name type="scientific">hydrothermal vent metagenome</name>
    <dbReference type="NCBI Taxonomy" id="652676"/>
    <lineage>
        <taxon>unclassified sequences</taxon>
        <taxon>metagenomes</taxon>
        <taxon>ecological metagenomes</taxon>
    </lineage>
</organism>
<dbReference type="AlphaFoldDB" id="A0A3B0YGE0"/>
<protein>
    <submittedName>
        <fullName evidence="2">Uncharacterized protein</fullName>
    </submittedName>
</protein>
<feature type="transmembrane region" description="Helical" evidence="1">
    <location>
        <begin position="6"/>
        <end position="27"/>
    </location>
</feature>
<feature type="transmembrane region" description="Helical" evidence="1">
    <location>
        <begin position="59"/>
        <end position="80"/>
    </location>
</feature>
<accession>A0A3B0YGE0</accession>
<name>A0A3B0YGE0_9ZZZZ</name>